<dbReference type="PROSITE" id="PS50888">
    <property type="entry name" value="BHLH"/>
    <property type="match status" value="1"/>
</dbReference>
<dbReference type="PANTHER" id="PTHR46266">
    <property type="entry name" value="TRANSCRIPTION FACTOR TT8"/>
    <property type="match status" value="1"/>
</dbReference>
<feature type="compositionally biased region" description="Polar residues" evidence="1">
    <location>
        <begin position="271"/>
        <end position="283"/>
    </location>
</feature>
<organism evidence="3 4">
    <name type="scientific">Coniochaeta hoffmannii</name>
    <dbReference type="NCBI Taxonomy" id="91930"/>
    <lineage>
        <taxon>Eukaryota</taxon>
        <taxon>Fungi</taxon>
        <taxon>Dikarya</taxon>
        <taxon>Ascomycota</taxon>
        <taxon>Pezizomycotina</taxon>
        <taxon>Sordariomycetes</taxon>
        <taxon>Sordariomycetidae</taxon>
        <taxon>Coniochaetales</taxon>
        <taxon>Coniochaetaceae</taxon>
        <taxon>Coniochaeta</taxon>
    </lineage>
</organism>
<keyword evidence="3" id="KW-0238">DNA-binding</keyword>
<dbReference type="EMBL" id="JANBVN010000011">
    <property type="protein sequence ID" value="KAJ9164573.1"/>
    <property type="molecule type" value="Genomic_DNA"/>
</dbReference>
<dbReference type="SUPFAM" id="SSF47459">
    <property type="entry name" value="HLH, helix-loop-helix DNA-binding domain"/>
    <property type="match status" value="1"/>
</dbReference>
<accession>A0AA38S180</accession>
<feature type="region of interest" description="Disordered" evidence="1">
    <location>
        <begin position="1"/>
        <end position="21"/>
    </location>
</feature>
<dbReference type="GO" id="GO:0003677">
    <property type="term" value="F:DNA binding"/>
    <property type="evidence" value="ECO:0007669"/>
    <property type="project" value="UniProtKB-KW"/>
</dbReference>
<dbReference type="InterPro" id="IPR011598">
    <property type="entry name" value="bHLH_dom"/>
</dbReference>
<feature type="compositionally biased region" description="Low complexity" evidence="1">
    <location>
        <begin position="120"/>
        <end position="141"/>
    </location>
</feature>
<feature type="domain" description="BHLH" evidence="2">
    <location>
        <begin position="158"/>
        <end position="208"/>
    </location>
</feature>
<gene>
    <name evidence="3" type="ORF">NKR19_g1248</name>
</gene>
<dbReference type="GO" id="GO:0046983">
    <property type="term" value="F:protein dimerization activity"/>
    <property type="evidence" value="ECO:0007669"/>
    <property type="project" value="InterPro"/>
</dbReference>
<reference evidence="3" key="1">
    <citation type="submission" date="2022-07" db="EMBL/GenBank/DDBJ databases">
        <title>Fungi with potential for degradation of polypropylene.</title>
        <authorList>
            <person name="Gostincar C."/>
        </authorList>
    </citation>
    <scope>NUCLEOTIDE SEQUENCE</scope>
    <source>
        <strain evidence="3">EXF-13287</strain>
    </source>
</reference>
<keyword evidence="4" id="KW-1185">Reference proteome</keyword>
<dbReference type="AlphaFoldDB" id="A0AA38S180"/>
<name>A0AA38S180_9PEZI</name>
<sequence length="382" mass="41383">MPRTMFPPTPGSSTDITGADGTKHLDTLQMTFLPEPALAACDASHQQLTPTEETTPTRHATYTQPSETVKSRRRSSAAQPPKDQFALPPPPTRSRKIIQMKPRPQEDTGSASAVGKASITKAPTANTAGAATDGAPATSTGNRRKQPSSTSVAGRKMARKTAHSLIERRRRSKMNEEFALLKSMIPACSGEMHKLAILQASVEYVRYLEDCVAKLQARELERRQGDGDATPQPFDEPFRREHTCMDDQEEEDDEGSPDVEMEGSEIPSPALTATHSRSQQPSVSPVLLAQDAHPRHDSHSSASTGYSRYEYSVSASTSPAFGPQAYHYPHSVHSSPGSALTSPALAPQRDIDQEATAALLMLNQTDRRGTGRGMSVRDLLST</sequence>
<dbReference type="SMART" id="SM00353">
    <property type="entry name" value="HLH"/>
    <property type="match status" value="1"/>
</dbReference>
<feature type="compositionally biased region" description="Basic residues" evidence="1">
    <location>
        <begin position="156"/>
        <end position="170"/>
    </location>
</feature>
<feature type="compositionally biased region" description="Basic and acidic residues" evidence="1">
    <location>
        <begin position="236"/>
        <end position="245"/>
    </location>
</feature>
<dbReference type="Pfam" id="PF00010">
    <property type="entry name" value="HLH"/>
    <property type="match status" value="1"/>
</dbReference>
<evidence type="ECO:0000313" key="4">
    <source>
        <dbReference type="Proteomes" id="UP001174691"/>
    </source>
</evidence>
<dbReference type="CDD" id="cd00083">
    <property type="entry name" value="bHLH_SF"/>
    <property type="match status" value="1"/>
</dbReference>
<proteinExistence type="predicted"/>
<evidence type="ECO:0000259" key="2">
    <source>
        <dbReference type="PROSITE" id="PS50888"/>
    </source>
</evidence>
<feature type="region of interest" description="Disordered" evidence="1">
    <location>
        <begin position="221"/>
        <end position="317"/>
    </location>
</feature>
<feature type="compositionally biased region" description="Pro residues" evidence="1">
    <location>
        <begin position="1"/>
        <end position="10"/>
    </location>
</feature>
<dbReference type="PANTHER" id="PTHR46266:SF4">
    <property type="entry name" value="TRANSCRIPTION FACTOR TT8"/>
    <property type="match status" value="1"/>
</dbReference>
<comment type="caution">
    <text evidence="3">The sequence shown here is derived from an EMBL/GenBank/DDBJ whole genome shotgun (WGS) entry which is preliminary data.</text>
</comment>
<dbReference type="Gene3D" id="4.10.280.10">
    <property type="entry name" value="Helix-loop-helix DNA-binding domain"/>
    <property type="match status" value="1"/>
</dbReference>
<protein>
    <submittedName>
        <fullName evidence="3">Helix-loop-helix DNA-binding domain-containing protein</fullName>
    </submittedName>
</protein>
<feature type="compositionally biased region" description="Polar residues" evidence="1">
    <location>
        <begin position="58"/>
        <end position="68"/>
    </location>
</feature>
<feature type="region of interest" description="Disordered" evidence="1">
    <location>
        <begin position="42"/>
        <end position="170"/>
    </location>
</feature>
<dbReference type="InterPro" id="IPR036638">
    <property type="entry name" value="HLH_DNA-bd_sf"/>
</dbReference>
<dbReference type="Proteomes" id="UP001174691">
    <property type="component" value="Unassembled WGS sequence"/>
</dbReference>
<evidence type="ECO:0000256" key="1">
    <source>
        <dbReference type="SAM" id="MobiDB-lite"/>
    </source>
</evidence>
<evidence type="ECO:0000313" key="3">
    <source>
        <dbReference type="EMBL" id="KAJ9164573.1"/>
    </source>
</evidence>
<feature type="compositionally biased region" description="Acidic residues" evidence="1">
    <location>
        <begin position="246"/>
        <end position="263"/>
    </location>
</feature>